<evidence type="ECO:0000256" key="8">
    <source>
        <dbReference type="ARBA" id="ARBA00023125"/>
    </source>
</evidence>
<dbReference type="PANTHER" id="PTHR11070:SF48">
    <property type="entry name" value="ATP-DEPENDENT HELICASE_NUCLEASE SUBUNIT A"/>
    <property type="match status" value="1"/>
</dbReference>
<dbReference type="FunFam" id="3.40.50.300:FF:001187">
    <property type="entry name" value="ATP-dependent helicase/nuclease subunit A"/>
    <property type="match status" value="1"/>
</dbReference>
<dbReference type="GO" id="GO:0043138">
    <property type="term" value="F:3'-5' DNA helicase activity"/>
    <property type="evidence" value="ECO:0007669"/>
    <property type="project" value="UniProtKB-UniRule"/>
</dbReference>
<dbReference type="GO" id="GO:0008408">
    <property type="term" value="F:3'-5' exonuclease activity"/>
    <property type="evidence" value="ECO:0007669"/>
    <property type="project" value="UniProtKB-UniRule"/>
</dbReference>
<dbReference type="PROSITE" id="PS51198">
    <property type="entry name" value="UVRD_HELICASE_ATP_BIND"/>
    <property type="match status" value="1"/>
</dbReference>
<dbReference type="Pfam" id="PF00580">
    <property type="entry name" value="UvrD-helicase"/>
    <property type="match status" value="1"/>
</dbReference>
<comment type="cofactor">
    <cofactor evidence="13">
        <name>Mg(2+)</name>
        <dbReference type="ChEBI" id="CHEBI:18420"/>
    </cofactor>
</comment>
<evidence type="ECO:0000256" key="5">
    <source>
        <dbReference type="ARBA" id="ARBA00022806"/>
    </source>
</evidence>
<dbReference type="EC" id="3.1.-.-" evidence="13"/>
<dbReference type="Proteomes" id="UP000181936">
    <property type="component" value="Chromosome"/>
</dbReference>
<evidence type="ECO:0000256" key="9">
    <source>
        <dbReference type="ARBA" id="ARBA00023204"/>
    </source>
</evidence>
<comment type="catalytic activity">
    <reaction evidence="11 13">
        <text>Couples ATP hydrolysis with the unwinding of duplex DNA by translocating in the 3'-5' direction.</text>
        <dbReference type="EC" id="5.6.2.4"/>
    </reaction>
</comment>
<dbReference type="EMBL" id="CP016020">
    <property type="protein sequence ID" value="APH05977.1"/>
    <property type="molecule type" value="Genomic_DNA"/>
</dbReference>
<dbReference type="GO" id="GO:0003690">
    <property type="term" value="F:double-stranded DNA binding"/>
    <property type="evidence" value="ECO:0007669"/>
    <property type="project" value="UniProtKB-UniRule"/>
</dbReference>
<evidence type="ECO:0000256" key="11">
    <source>
        <dbReference type="ARBA" id="ARBA00034617"/>
    </source>
</evidence>
<evidence type="ECO:0000256" key="3">
    <source>
        <dbReference type="ARBA" id="ARBA00022763"/>
    </source>
</evidence>
<dbReference type="GO" id="GO:0005829">
    <property type="term" value="C:cytosol"/>
    <property type="evidence" value="ECO:0007669"/>
    <property type="project" value="TreeGrafter"/>
</dbReference>
<evidence type="ECO:0000256" key="13">
    <source>
        <dbReference type="HAMAP-Rule" id="MF_01451"/>
    </source>
</evidence>
<feature type="domain" description="UvrD-like helicase ATP-binding" evidence="15">
    <location>
        <begin position="11"/>
        <end position="480"/>
    </location>
</feature>
<keyword evidence="8 13" id="KW-0238">DNA-binding</keyword>
<comment type="catalytic activity">
    <reaction evidence="12 13">
        <text>ATP + H2O = ADP + phosphate + H(+)</text>
        <dbReference type="Rhea" id="RHEA:13065"/>
        <dbReference type="ChEBI" id="CHEBI:15377"/>
        <dbReference type="ChEBI" id="CHEBI:15378"/>
        <dbReference type="ChEBI" id="CHEBI:30616"/>
        <dbReference type="ChEBI" id="CHEBI:43474"/>
        <dbReference type="ChEBI" id="CHEBI:456216"/>
        <dbReference type="EC" id="5.6.2.4"/>
    </reaction>
</comment>
<comment type="subunit">
    <text evidence="13">Heterodimer of AddA and AddB/RexB.</text>
</comment>
<dbReference type="InterPro" id="IPR014152">
    <property type="entry name" value="AddA"/>
</dbReference>
<dbReference type="GO" id="GO:0005524">
    <property type="term" value="F:ATP binding"/>
    <property type="evidence" value="ECO:0007669"/>
    <property type="project" value="UniProtKB-UniRule"/>
</dbReference>
<keyword evidence="1 13" id="KW-0540">Nuclease</keyword>
<dbReference type="CDD" id="cd18807">
    <property type="entry name" value="SF1_C_UvrD"/>
    <property type="match status" value="1"/>
</dbReference>
<sequence length="1240" mass="142983">MSEFMAKPENSQWTDDQWKAIAASGQDILVAAAAGSGKTAVLVERIIRKILSRENPVDVDSLLVVTFTNASAAEMRSRIGEALEKSLKDNPSSLHLRRQLTLLNKASISTLHSFCLQVVRKYYYLINIDPGFRIADQTEGQLLIDEVLDELFEEEYSDENNEEFFDLVDRYTSDRSDMELQTLIRELYFFSRSHPTPTEWLNDLANMYDLKDEADFESLPFLTFLLQDIDMQLSGVREQLLQAMELTKQPAGPAPRAENLEDDLKQLANIMAHKNSWDQLGEQLKSFKPSRAKIVKGDQYDKKLTDQVTSLRNAAKKQIEQLRDELFSRSLSNYKQDFLHLKPVVSKLVSLVQQFALRYEGMKKEKGLVDFADLEHYCLQILKGEDDQSSEAALYYKHQFVEVLVDEYQDTNLVQESILKLVTKDTESAGNLFMVGDVKQSIYRFRLAEPFLFLSKYKRFTQAGDVSGMRIDLSKNFRSRSEILDGTNYLFKQIMGENVGEIIYDHDAELKLGASYPENEQMSTELLLIEKGGKDNESESEELEQAGLFDEQELETVQLEARIMAKRIKKLIEQQFPVYDRGIDGTRPMTYRDVVILLRSMPWAPQIMEEFKQAGIPVYANLSNGYFEATEVAIMMSLLKVIDNPFQDIPLAAVLRSPIVDATENEMALIRTFDRKGTFYDAVKACVSSEGDERHQSLIQKLKAFVALLESWRDLARQGSVSELIWQLYRDTKFFDFVGGMPGGKQRQANLRALYDRARQYEATSFRGLFRFLRFIERMQDRGDDLGAARALGEQEDVVRLMTIHSSKGLEFPVVFVAGLSKQFNMMDLNKKYLLDKELGFGTKLINPKLRVSYPTLPYLALKKKMRMELLAEEMRVLYVALTRAKEKLYLVGTLKDAEKKLTDWRNHLSHQEWLLPDFERAKAKSYMDWVGPALIRHKDCYMMSDGMVCLQEEISQHPSKWTVEKVNGEDLKEVFANEEQINTERLASIQKGEEVSIESDQKALVKEQLTFVYPYLENTKKRSKQSVTELKRQQEVRDEYSDQQFVKKERSSSFLYNRPNFMQEKSISAAERGTAMHTVMQHLSITEPVTAERVQLKIKELIEKEILTEQLASVIDRHQIVQFFSTEVGARMLQAKQVYREVPFSYALKSDGDNEMDEPILVQGVIDCLFEDELGTVLLDYKTDTIKGKFASFIDAEPILKDRYQVQIDLYGKAIEEIIQRPLQERYLFFFDGGYLVKM</sequence>
<dbReference type="Pfam" id="PF12705">
    <property type="entry name" value="PDDEXK_1"/>
    <property type="match status" value="1"/>
</dbReference>
<keyword evidence="4 13" id="KW-0378">Hydrolase</keyword>
<proteinExistence type="inferred from homology"/>
<dbReference type="GO" id="GO:0000724">
    <property type="term" value="P:double-strand break repair via homologous recombination"/>
    <property type="evidence" value="ECO:0007669"/>
    <property type="project" value="UniProtKB-UniRule"/>
</dbReference>
<evidence type="ECO:0000313" key="17">
    <source>
        <dbReference type="EMBL" id="APH05977.1"/>
    </source>
</evidence>
<dbReference type="FunFam" id="3.40.50.300:FF:001236">
    <property type="entry name" value="ATP-dependent helicase/nuclease subunit A"/>
    <property type="match status" value="1"/>
</dbReference>
<gene>
    <name evidence="13" type="primary">addA</name>
    <name evidence="17" type="ORF">A9C19_15225</name>
</gene>
<evidence type="ECO:0000313" key="18">
    <source>
        <dbReference type="Proteomes" id="UP000181936"/>
    </source>
</evidence>
<dbReference type="EC" id="5.6.2.4" evidence="13"/>
<dbReference type="InterPro" id="IPR000212">
    <property type="entry name" value="DNA_helicase_UvrD/REP"/>
</dbReference>
<evidence type="ECO:0000259" key="15">
    <source>
        <dbReference type="PROSITE" id="PS51198"/>
    </source>
</evidence>
<dbReference type="InterPro" id="IPR014017">
    <property type="entry name" value="DNA_helicase_UvrD-like_C"/>
</dbReference>
<keyword evidence="18" id="KW-1185">Reference proteome</keyword>
<evidence type="ECO:0000256" key="10">
    <source>
        <dbReference type="ARBA" id="ARBA00023235"/>
    </source>
</evidence>
<accession>A0A1L3MUG1</accession>
<dbReference type="InterPro" id="IPR038726">
    <property type="entry name" value="PDDEXK_AddAB-type"/>
</dbReference>
<feature type="domain" description="UvrD-like helicase C-terminal" evidence="16">
    <location>
        <begin position="517"/>
        <end position="809"/>
    </location>
</feature>
<dbReference type="InterPro" id="IPR027417">
    <property type="entry name" value="P-loop_NTPase"/>
</dbReference>
<dbReference type="KEGG" id="bwh:A9C19_15225"/>
<dbReference type="AlphaFoldDB" id="A0A1L3MUG1"/>
<comment type="function">
    <text evidence="13">The heterodimer acts as both an ATP-dependent DNA helicase and an ATP-dependent, dual-direction single-stranded exonuclease. Recognizes the chi site generating a DNA molecule suitable for the initiation of homologous recombination. The AddA nuclease domain is required for chi fragment generation; this subunit has the helicase and 3' -&gt; 5' nuclease activities.</text>
</comment>
<keyword evidence="5 13" id="KW-0347">Helicase</keyword>
<keyword evidence="3 13" id="KW-0227">DNA damage</keyword>
<dbReference type="GO" id="GO:0016887">
    <property type="term" value="F:ATP hydrolysis activity"/>
    <property type="evidence" value="ECO:0007669"/>
    <property type="project" value="RHEA"/>
</dbReference>
<name>A0A1L3MUG1_9BACI</name>
<dbReference type="SUPFAM" id="SSF52540">
    <property type="entry name" value="P-loop containing nucleoside triphosphate hydrolases"/>
    <property type="match status" value="1"/>
</dbReference>
<dbReference type="PANTHER" id="PTHR11070">
    <property type="entry name" value="UVRD / RECB / PCRA DNA HELICASE FAMILY MEMBER"/>
    <property type="match status" value="1"/>
</dbReference>
<dbReference type="Gene3D" id="3.40.50.300">
    <property type="entry name" value="P-loop containing nucleotide triphosphate hydrolases"/>
    <property type="match status" value="4"/>
</dbReference>
<dbReference type="CDD" id="cd17932">
    <property type="entry name" value="DEXQc_UvrD"/>
    <property type="match status" value="1"/>
</dbReference>
<protein>
    <recommendedName>
        <fullName evidence="13">ATP-dependent helicase/nuclease subunit A</fullName>
        <ecNumber evidence="13">3.1.-.-</ecNumber>
        <ecNumber evidence="13">5.6.2.4</ecNumber>
    </recommendedName>
    <alternativeName>
        <fullName evidence="13">ATP-dependent helicase/nuclease AddA</fullName>
    </alternativeName>
    <alternativeName>
        <fullName evidence="13">DNA 3'-5' helicase AddA</fullName>
    </alternativeName>
</protein>
<dbReference type="HAMAP" id="MF_01451">
    <property type="entry name" value="AddA"/>
    <property type="match status" value="1"/>
</dbReference>
<reference evidence="17 18" key="1">
    <citation type="journal article" date="2016" name="Sci. Rep.">
        <title>Complete genome sequence and transcriptomic analysis of a novel marine strain Bacillus weihaiensis reveals the mechanism of brown algae degradation.</title>
        <authorList>
            <person name="Zhu Y."/>
            <person name="Chen P."/>
            <person name="Bao Y."/>
            <person name="Men Y."/>
            <person name="Zeng Y."/>
            <person name="Yang J."/>
            <person name="Sun J."/>
            <person name="Sun Y."/>
        </authorList>
    </citation>
    <scope>NUCLEOTIDE SEQUENCE [LARGE SCALE GENOMIC DNA]</scope>
    <source>
        <strain evidence="17 18">Alg07</strain>
    </source>
</reference>
<dbReference type="InterPro" id="IPR011604">
    <property type="entry name" value="PDDEXK-like_dom_sf"/>
</dbReference>
<evidence type="ECO:0000256" key="6">
    <source>
        <dbReference type="ARBA" id="ARBA00022839"/>
    </source>
</evidence>
<feature type="binding site" evidence="14">
    <location>
        <begin position="32"/>
        <end position="39"/>
    </location>
    <ligand>
        <name>ATP</name>
        <dbReference type="ChEBI" id="CHEBI:30616"/>
    </ligand>
</feature>
<comment type="similarity">
    <text evidence="13">Belongs to the helicase family. AddA subfamily.</text>
</comment>
<dbReference type="GO" id="GO:0033202">
    <property type="term" value="C:DNA helicase complex"/>
    <property type="evidence" value="ECO:0007669"/>
    <property type="project" value="TreeGrafter"/>
</dbReference>
<dbReference type="OrthoDB" id="9810135at2"/>
<dbReference type="STRING" id="1547283.A9C19_15225"/>
<evidence type="ECO:0000256" key="2">
    <source>
        <dbReference type="ARBA" id="ARBA00022741"/>
    </source>
</evidence>
<keyword evidence="6 13" id="KW-0269">Exonuclease</keyword>
<evidence type="ECO:0000256" key="1">
    <source>
        <dbReference type="ARBA" id="ARBA00022722"/>
    </source>
</evidence>
<keyword evidence="2 13" id="KW-0547">Nucleotide-binding</keyword>
<evidence type="ECO:0000256" key="14">
    <source>
        <dbReference type="PROSITE-ProRule" id="PRU00560"/>
    </source>
</evidence>
<evidence type="ECO:0000259" key="16">
    <source>
        <dbReference type="PROSITE" id="PS51217"/>
    </source>
</evidence>
<keyword evidence="10 13" id="KW-0413">Isomerase</keyword>
<evidence type="ECO:0000256" key="4">
    <source>
        <dbReference type="ARBA" id="ARBA00022801"/>
    </source>
</evidence>
<dbReference type="NCBIfam" id="TIGR02785">
    <property type="entry name" value="addA_Gpos"/>
    <property type="match status" value="1"/>
</dbReference>
<dbReference type="InterPro" id="IPR014016">
    <property type="entry name" value="UvrD-like_ATP-bd"/>
</dbReference>
<evidence type="ECO:0000256" key="7">
    <source>
        <dbReference type="ARBA" id="ARBA00022840"/>
    </source>
</evidence>
<dbReference type="FunFam" id="3.40.50.300:FF:001196">
    <property type="entry name" value="ATP-dependent helicase/nuclease subunit A"/>
    <property type="match status" value="1"/>
</dbReference>
<keyword evidence="9 13" id="KW-0234">DNA repair</keyword>
<dbReference type="Gene3D" id="3.90.320.10">
    <property type="match status" value="1"/>
</dbReference>
<dbReference type="SUPFAM" id="SSF52980">
    <property type="entry name" value="Restriction endonuclease-like"/>
    <property type="match status" value="1"/>
</dbReference>
<dbReference type="Pfam" id="PF13361">
    <property type="entry name" value="UvrD_C"/>
    <property type="match status" value="1"/>
</dbReference>
<dbReference type="InterPro" id="IPR011335">
    <property type="entry name" value="Restrct_endonuc-II-like"/>
</dbReference>
<dbReference type="RefSeq" id="WP_072580778.1">
    <property type="nucleotide sequence ID" value="NZ_CP016020.1"/>
</dbReference>
<evidence type="ECO:0000256" key="12">
    <source>
        <dbReference type="ARBA" id="ARBA00048988"/>
    </source>
</evidence>
<keyword evidence="7 13" id="KW-0067">ATP-binding</keyword>
<dbReference type="PROSITE" id="PS51217">
    <property type="entry name" value="UVRD_HELICASE_CTER"/>
    <property type="match status" value="1"/>
</dbReference>
<organism evidence="17 18">
    <name type="scientific">Bacillus weihaiensis</name>
    <dbReference type="NCBI Taxonomy" id="1547283"/>
    <lineage>
        <taxon>Bacteria</taxon>
        <taxon>Bacillati</taxon>
        <taxon>Bacillota</taxon>
        <taxon>Bacilli</taxon>
        <taxon>Bacillales</taxon>
        <taxon>Bacillaceae</taxon>
        <taxon>Bacillus</taxon>
    </lineage>
</organism>